<dbReference type="InterPro" id="IPR002583">
    <property type="entry name" value="Ribosomal_bS20"/>
</dbReference>
<dbReference type="GO" id="GO:0003735">
    <property type="term" value="F:structural constituent of ribosome"/>
    <property type="evidence" value="ECO:0007669"/>
    <property type="project" value="InterPro"/>
</dbReference>
<dbReference type="GO" id="GO:0006412">
    <property type="term" value="P:translation"/>
    <property type="evidence" value="ECO:0007669"/>
    <property type="project" value="UniProtKB-UniRule"/>
</dbReference>
<dbReference type="Gene3D" id="1.20.58.110">
    <property type="entry name" value="Ribosomal protein S20"/>
    <property type="match status" value="1"/>
</dbReference>
<evidence type="ECO:0000256" key="5">
    <source>
        <dbReference type="ARBA" id="ARBA00022980"/>
    </source>
</evidence>
<comment type="similarity">
    <text evidence="2 8">Belongs to the bacterial ribosomal protein bS20 family.</text>
</comment>
<dbReference type="SUPFAM" id="SSF46992">
    <property type="entry name" value="Ribosomal protein S20"/>
    <property type="match status" value="1"/>
</dbReference>
<sequence length="91" mass="10126">MAKTKSAEKRIRQSEKRRERNIIVKSQVKTTVKKLLLAVESRNLEKSKVSLGKAISVIDKAAAKGVIHKNTASRKISRLTKKVNTLSEEAA</sequence>
<proteinExistence type="inferred from homology"/>
<dbReference type="AlphaFoldDB" id="A0A1F7RAD6"/>
<gene>
    <name evidence="8" type="primary">rpsT</name>
    <name evidence="9" type="ORF">A2042_08635</name>
</gene>
<dbReference type="InterPro" id="IPR036510">
    <property type="entry name" value="Ribosomal_bS20_sf"/>
</dbReference>
<name>A0A1F7RAD6_9BACT</name>
<dbReference type="GO" id="GO:0015935">
    <property type="term" value="C:small ribosomal subunit"/>
    <property type="evidence" value="ECO:0007669"/>
    <property type="project" value="TreeGrafter"/>
</dbReference>
<evidence type="ECO:0000256" key="3">
    <source>
        <dbReference type="ARBA" id="ARBA00022730"/>
    </source>
</evidence>
<evidence type="ECO:0000256" key="1">
    <source>
        <dbReference type="ARBA" id="ARBA00003134"/>
    </source>
</evidence>
<evidence type="ECO:0000256" key="6">
    <source>
        <dbReference type="ARBA" id="ARBA00023274"/>
    </source>
</evidence>
<dbReference type="GO" id="GO:0005829">
    <property type="term" value="C:cytosol"/>
    <property type="evidence" value="ECO:0007669"/>
    <property type="project" value="TreeGrafter"/>
</dbReference>
<evidence type="ECO:0000256" key="4">
    <source>
        <dbReference type="ARBA" id="ARBA00022884"/>
    </source>
</evidence>
<dbReference type="Pfam" id="PF01649">
    <property type="entry name" value="Ribosomal_S20p"/>
    <property type="match status" value="1"/>
</dbReference>
<evidence type="ECO:0000313" key="10">
    <source>
        <dbReference type="Proteomes" id="UP000178526"/>
    </source>
</evidence>
<protein>
    <recommendedName>
        <fullName evidence="7 8">Small ribosomal subunit protein bS20</fullName>
    </recommendedName>
</protein>
<dbReference type="NCBIfam" id="TIGR00029">
    <property type="entry name" value="S20"/>
    <property type="match status" value="1"/>
</dbReference>
<comment type="function">
    <text evidence="1 8">Binds directly to 16S ribosomal RNA.</text>
</comment>
<organism evidence="9 10">
    <name type="scientific">Candidatus Schekmanbacteria bacterium GWA2_38_11</name>
    <dbReference type="NCBI Taxonomy" id="1817876"/>
    <lineage>
        <taxon>Bacteria</taxon>
        <taxon>Candidatus Schekmaniibacteriota</taxon>
    </lineage>
</organism>
<keyword evidence="3 8" id="KW-0699">rRNA-binding</keyword>
<accession>A0A1F7RAD6</accession>
<dbReference type="Proteomes" id="UP000178526">
    <property type="component" value="Unassembled WGS sequence"/>
</dbReference>
<evidence type="ECO:0000256" key="8">
    <source>
        <dbReference type="HAMAP-Rule" id="MF_00500"/>
    </source>
</evidence>
<reference evidence="9 10" key="1">
    <citation type="journal article" date="2016" name="Nat. Commun.">
        <title>Thousands of microbial genomes shed light on interconnected biogeochemical processes in an aquifer system.</title>
        <authorList>
            <person name="Anantharaman K."/>
            <person name="Brown C.T."/>
            <person name="Hug L.A."/>
            <person name="Sharon I."/>
            <person name="Castelle C.J."/>
            <person name="Probst A.J."/>
            <person name="Thomas B.C."/>
            <person name="Singh A."/>
            <person name="Wilkins M.J."/>
            <person name="Karaoz U."/>
            <person name="Brodie E.L."/>
            <person name="Williams K.H."/>
            <person name="Hubbard S.S."/>
            <person name="Banfield J.F."/>
        </authorList>
    </citation>
    <scope>NUCLEOTIDE SEQUENCE [LARGE SCALE GENOMIC DNA]</scope>
</reference>
<keyword evidence="5 8" id="KW-0689">Ribosomal protein</keyword>
<dbReference type="FunFam" id="1.20.58.110:FF:000001">
    <property type="entry name" value="30S ribosomal protein S20"/>
    <property type="match status" value="1"/>
</dbReference>
<evidence type="ECO:0000256" key="2">
    <source>
        <dbReference type="ARBA" id="ARBA00007634"/>
    </source>
</evidence>
<evidence type="ECO:0000256" key="7">
    <source>
        <dbReference type="ARBA" id="ARBA00035136"/>
    </source>
</evidence>
<keyword evidence="4 8" id="KW-0694">RNA-binding</keyword>
<dbReference type="GO" id="GO:0070181">
    <property type="term" value="F:small ribosomal subunit rRNA binding"/>
    <property type="evidence" value="ECO:0007669"/>
    <property type="project" value="TreeGrafter"/>
</dbReference>
<keyword evidence="6 8" id="KW-0687">Ribonucleoprotein</keyword>
<comment type="caution">
    <text evidence="9">The sequence shown here is derived from an EMBL/GenBank/DDBJ whole genome shotgun (WGS) entry which is preliminary data.</text>
</comment>
<dbReference type="PANTHER" id="PTHR33398:SF1">
    <property type="entry name" value="SMALL RIBOSOMAL SUBUNIT PROTEIN BS20C"/>
    <property type="match status" value="1"/>
</dbReference>
<evidence type="ECO:0000313" key="9">
    <source>
        <dbReference type="EMBL" id="OGL38310.1"/>
    </source>
</evidence>
<dbReference type="EMBL" id="MGDB01000150">
    <property type="protein sequence ID" value="OGL38310.1"/>
    <property type="molecule type" value="Genomic_DNA"/>
</dbReference>
<dbReference type="HAMAP" id="MF_00500">
    <property type="entry name" value="Ribosomal_bS20"/>
    <property type="match status" value="1"/>
</dbReference>
<dbReference type="PANTHER" id="PTHR33398">
    <property type="entry name" value="30S RIBOSOMAL PROTEIN S20"/>
    <property type="match status" value="1"/>
</dbReference>